<sequence>MKVDGYEKTWSLDQGQFLGNDQLFQALYNAPLSDGKRNGICTGLSMIWVARRMMFHNETADQRMRAIYTNAAFIWGGKSQDIHVASGTNDGDSYTAMTQMYGEALKAYSLRVGSNCKGVFSSDFRKLADTATDVADPPGTYALWSIGLSTSTGDAGHMVASYSSHGSVLGGKHFYFFDPNMGEYRISAKDSFDFTWNMFEAYAGEFLGVNYVDVFEVVR</sequence>
<evidence type="ECO:0000256" key="3">
    <source>
        <dbReference type="ARBA" id="ARBA00022807"/>
    </source>
</evidence>
<reference evidence="5 6" key="1">
    <citation type="submission" date="2021-07" db="EMBL/GenBank/DDBJ databases">
        <authorList>
            <person name="So Y."/>
        </authorList>
    </citation>
    <scope>NUCLEOTIDE SEQUENCE [LARGE SCALE GENOMIC DNA]</scope>
    <source>
        <strain evidence="5 6">HJA6</strain>
    </source>
</reference>
<protein>
    <recommendedName>
        <fullName evidence="4">Peptidase C58 YopT-type domain-containing protein</fullName>
    </recommendedName>
</protein>
<feature type="domain" description="Peptidase C58 YopT-type" evidence="4">
    <location>
        <begin position="37"/>
        <end position="204"/>
    </location>
</feature>
<gene>
    <name evidence="5" type="ORF">KPL78_20210</name>
</gene>
<dbReference type="Proteomes" id="UP001196565">
    <property type="component" value="Unassembled WGS sequence"/>
</dbReference>
<evidence type="ECO:0000259" key="4">
    <source>
        <dbReference type="Pfam" id="PF03543"/>
    </source>
</evidence>
<evidence type="ECO:0000256" key="2">
    <source>
        <dbReference type="ARBA" id="ARBA00022801"/>
    </source>
</evidence>
<accession>A0ABS7AD22</accession>
<keyword evidence="2" id="KW-0378">Hydrolase</keyword>
<keyword evidence="1" id="KW-0645">Protease</keyword>
<name>A0ABS7AD22_9PROT</name>
<comment type="caution">
    <text evidence="5">The sequence shown here is derived from an EMBL/GenBank/DDBJ whole genome shotgun (WGS) entry which is preliminary data.</text>
</comment>
<dbReference type="Pfam" id="PF03543">
    <property type="entry name" value="Peptidase_C58"/>
    <property type="match status" value="1"/>
</dbReference>
<dbReference type="EMBL" id="JAHYBZ010000007">
    <property type="protein sequence ID" value="MBW6400195.1"/>
    <property type="molecule type" value="Genomic_DNA"/>
</dbReference>
<dbReference type="SUPFAM" id="SSF54001">
    <property type="entry name" value="Cysteine proteinases"/>
    <property type="match status" value="1"/>
</dbReference>
<dbReference type="Gene3D" id="3.90.70.20">
    <property type="match status" value="1"/>
</dbReference>
<evidence type="ECO:0000313" key="5">
    <source>
        <dbReference type="EMBL" id="MBW6400195.1"/>
    </source>
</evidence>
<organism evidence="5 6">
    <name type="scientific">Roseomonas alba</name>
    <dbReference type="NCBI Taxonomy" id="2846776"/>
    <lineage>
        <taxon>Bacteria</taxon>
        <taxon>Pseudomonadati</taxon>
        <taxon>Pseudomonadota</taxon>
        <taxon>Alphaproteobacteria</taxon>
        <taxon>Acetobacterales</taxon>
        <taxon>Roseomonadaceae</taxon>
        <taxon>Roseomonas</taxon>
    </lineage>
</organism>
<dbReference type="InterPro" id="IPR038765">
    <property type="entry name" value="Papain-like_cys_pep_sf"/>
</dbReference>
<evidence type="ECO:0000256" key="1">
    <source>
        <dbReference type="ARBA" id="ARBA00022670"/>
    </source>
</evidence>
<dbReference type="RefSeq" id="WP_219764796.1">
    <property type="nucleotide sequence ID" value="NZ_JAHYBZ010000007.1"/>
</dbReference>
<evidence type="ECO:0000313" key="6">
    <source>
        <dbReference type="Proteomes" id="UP001196565"/>
    </source>
</evidence>
<keyword evidence="3" id="KW-0788">Thiol protease</keyword>
<proteinExistence type="predicted"/>
<keyword evidence="6" id="KW-1185">Reference proteome</keyword>
<dbReference type="InterPro" id="IPR006473">
    <property type="entry name" value="Peptidase_C58_Yopt"/>
</dbReference>